<proteinExistence type="inferred from homology"/>
<dbReference type="GO" id="GO:0009383">
    <property type="term" value="F:rRNA (cytosine-C5-)-methyltransferase activity"/>
    <property type="evidence" value="ECO:0007669"/>
    <property type="project" value="TreeGrafter"/>
</dbReference>
<evidence type="ECO:0000256" key="2">
    <source>
        <dbReference type="ARBA" id="ARBA00022679"/>
    </source>
</evidence>
<dbReference type="Proteomes" id="UP000295620">
    <property type="component" value="Unassembled WGS sequence"/>
</dbReference>
<dbReference type="PRINTS" id="PR02008">
    <property type="entry name" value="RCMTFAMILY"/>
</dbReference>
<gene>
    <name evidence="7" type="ORF">ATK78_3490</name>
</gene>
<evidence type="ECO:0000313" key="8">
    <source>
        <dbReference type="Proteomes" id="UP000295620"/>
    </source>
</evidence>
<accession>A0A4V3D0T0</accession>
<dbReference type="PROSITE" id="PS51686">
    <property type="entry name" value="SAM_MT_RSMB_NOP"/>
    <property type="match status" value="1"/>
</dbReference>
<dbReference type="GO" id="GO:0003723">
    <property type="term" value="F:RNA binding"/>
    <property type="evidence" value="ECO:0007669"/>
    <property type="project" value="UniProtKB-UniRule"/>
</dbReference>
<keyword evidence="4 5" id="KW-0694">RNA-binding</keyword>
<comment type="caution">
    <text evidence="5">Lacks conserved residue(s) required for the propagation of feature annotation.</text>
</comment>
<name>A0A4V3D0T0_9SPHI</name>
<dbReference type="Pfam" id="PF01189">
    <property type="entry name" value="Methyltr_RsmB-F"/>
    <property type="match status" value="1"/>
</dbReference>
<dbReference type="RefSeq" id="WP_133577346.1">
    <property type="nucleotide sequence ID" value="NZ_SNYC01000006.1"/>
</dbReference>
<dbReference type="OrthoDB" id="9810297at2"/>
<protein>
    <submittedName>
        <fullName evidence="7">16S rRNA (Cytosine967-C5)-methyltransferase</fullName>
    </submittedName>
</protein>
<feature type="binding site" evidence="5">
    <location>
        <position position="288"/>
    </location>
    <ligand>
        <name>S-adenosyl-L-methionine</name>
        <dbReference type="ChEBI" id="CHEBI:59789"/>
    </ligand>
</feature>
<keyword evidence="2 5" id="KW-0808">Transferase</keyword>
<dbReference type="AlphaFoldDB" id="A0A4V3D0T0"/>
<dbReference type="SUPFAM" id="SSF53335">
    <property type="entry name" value="S-adenosyl-L-methionine-dependent methyltransferases"/>
    <property type="match status" value="1"/>
</dbReference>
<feature type="binding site" evidence="5">
    <location>
        <position position="268"/>
    </location>
    <ligand>
        <name>S-adenosyl-L-methionine</name>
        <dbReference type="ChEBI" id="CHEBI:59789"/>
    </ligand>
</feature>
<dbReference type="PANTHER" id="PTHR22807:SF61">
    <property type="entry name" value="NOL1_NOP2_SUN FAMILY PROTEIN _ ANTITERMINATION NUSB DOMAIN-CONTAINING PROTEIN"/>
    <property type="match status" value="1"/>
</dbReference>
<evidence type="ECO:0000256" key="5">
    <source>
        <dbReference type="PROSITE-ProRule" id="PRU01023"/>
    </source>
</evidence>
<dbReference type="InterPro" id="IPR029063">
    <property type="entry name" value="SAM-dependent_MTases_sf"/>
</dbReference>
<dbReference type="InterPro" id="IPR049560">
    <property type="entry name" value="MeTrfase_RsmB-F_NOP2_cat"/>
</dbReference>
<evidence type="ECO:0000256" key="3">
    <source>
        <dbReference type="ARBA" id="ARBA00022691"/>
    </source>
</evidence>
<evidence type="ECO:0000313" key="7">
    <source>
        <dbReference type="EMBL" id="TDQ07369.1"/>
    </source>
</evidence>
<feature type="binding site" evidence="5">
    <location>
        <position position="241"/>
    </location>
    <ligand>
        <name>S-adenosyl-L-methionine</name>
        <dbReference type="ChEBI" id="CHEBI:59789"/>
    </ligand>
</feature>
<dbReference type="InterPro" id="IPR001678">
    <property type="entry name" value="MeTrfase_RsmB-F_NOP2_dom"/>
</dbReference>
<evidence type="ECO:0000256" key="1">
    <source>
        <dbReference type="ARBA" id="ARBA00022603"/>
    </source>
</evidence>
<dbReference type="Gene3D" id="3.40.50.150">
    <property type="entry name" value="Vaccinia Virus protein VP39"/>
    <property type="match status" value="1"/>
</dbReference>
<dbReference type="PANTHER" id="PTHR22807">
    <property type="entry name" value="NOP2 YEAST -RELATED NOL1/NOP2/FMU SUN DOMAIN-CONTAINING"/>
    <property type="match status" value="1"/>
</dbReference>
<dbReference type="EMBL" id="SNYC01000006">
    <property type="protein sequence ID" value="TDQ07369.1"/>
    <property type="molecule type" value="Genomic_DNA"/>
</dbReference>
<sequence>MRVEHQIRAFEQIFKSYDGVQPLHRFLFAYFKKNKQMGSSDRRWANRYIYSFFRLGKALMKEDQLTRLAIADFLCNPTPGLVVETTLPELKDQTGLPVKEKITLIQQHFPAFKLKEVFNFKEQLSEAIDELSFFESYFTQPDLFLRVKANDISQLTKTLKENGVEAITVGPTTLALPNGTRLEQIIPDQKHFQIQDLSSQKTGDLFDPQTWDYWWDCCAASGGKSLLLHDLQPNIQLLVSDVRENSLNNLDERFRDAGLKKYQKKVLDLLLNNEVDLHHYEFDGIVLDAPCSGSGTWGRTPEMLYYFDEHKVSYFSKLQKNIAANVVKYLKDGKPLIYITCSVFKKENEEVVSWLLENLPLKLERVEVIKGYGNKADTMFAARLIKADASNL</sequence>
<comment type="similarity">
    <text evidence="5">Belongs to the class I-like SAM-binding methyltransferase superfamily. RsmB/NOP family.</text>
</comment>
<evidence type="ECO:0000259" key="6">
    <source>
        <dbReference type="PROSITE" id="PS51686"/>
    </source>
</evidence>
<feature type="domain" description="SAM-dependent MTase RsmB/NOP-type" evidence="6">
    <location>
        <begin position="119"/>
        <end position="392"/>
    </location>
</feature>
<keyword evidence="8" id="KW-1185">Reference proteome</keyword>
<organism evidence="7 8">
    <name type="scientific">Pedobacter metabolipauper</name>
    <dbReference type="NCBI Taxonomy" id="425513"/>
    <lineage>
        <taxon>Bacteria</taxon>
        <taxon>Pseudomonadati</taxon>
        <taxon>Bacteroidota</taxon>
        <taxon>Sphingobacteriia</taxon>
        <taxon>Sphingobacteriales</taxon>
        <taxon>Sphingobacteriaceae</taxon>
        <taxon>Pedobacter</taxon>
    </lineage>
</organism>
<dbReference type="InterPro" id="IPR023267">
    <property type="entry name" value="RCMT"/>
</dbReference>
<dbReference type="GO" id="GO:0005829">
    <property type="term" value="C:cytosol"/>
    <property type="evidence" value="ECO:0007669"/>
    <property type="project" value="TreeGrafter"/>
</dbReference>
<reference evidence="7 8" key="1">
    <citation type="submission" date="2019-03" db="EMBL/GenBank/DDBJ databases">
        <title>Genomic Encyclopedia of Archaeal and Bacterial Type Strains, Phase II (KMG-II): from individual species to whole genera.</title>
        <authorList>
            <person name="Goeker M."/>
        </authorList>
    </citation>
    <scope>NUCLEOTIDE SEQUENCE [LARGE SCALE GENOMIC DNA]</scope>
    <source>
        <strain evidence="7 8">DSM 19035</strain>
    </source>
</reference>
<keyword evidence="1 5" id="KW-0489">Methyltransferase</keyword>
<feature type="active site" description="Nucleophile" evidence="5">
    <location>
        <position position="341"/>
    </location>
</feature>
<keyword evidence="3 5" id="KW-0949">S-adenosyl-L-methionine</keyword>
<evidence type="ECO:0000256" key="4">
    <source>
        <dbReference type="ARBA" id="ARBA00022884"/>
    </source>
</evidence>
<dbReference type="GO" id="GO:0070475">
    <property type="term" value="P:rRNA base methylation"/>
    <property type="evidence" value="ECO:0007669"/>
    <property type="project" value="TreeGrafter"/>
</dbReference>
<comment type="caution">
    <text evidence="7">The sequence shown here is derived from an EMBL/GenBank/DDBJ whole genome shotgun (WGS) entry which is preliminary data.</text>
</comment>